<gene>
    <name evidence="1" type="ORF">SRT_16830</name>
</gene>
<keyword evidence="2" id="KW-1185">Reference proteome</keyword>
<evidence type="ECO:0000313" key="1">
    <source>
        <dbReference type="EMBL" id="BAQ24944.1"/>
    </source>
</evidence>
<accession>A0A1L7LL57</accession>
<dbReference type="Proteomes" id="UP000217758">
    <property type="component" value="Chromosome"/>
</dbReference>
<proteinExistence type="predicted"/>
<dbReference type="RefSeq" id="WP_128833727.1">
    <property type="nucleotide sequence ID" value="NZ_AP014612.1"/>
</dbReference>
<dbReference type="KEGG" id="strg:SRT_16830"/>
<sequence>MNTQAFEQFNVMDNEALSTVEGGGMIRCALDTAGSAGLGFVGGMGAGTVTLPVVGTVSGTALGNWSGAAVGAATFC</sequence>
<protein>
    <submittedName>
        <fullName evidence="1">Bacteriocin-like peptide J BlpJ</fullName>
    </submittedName>
</protein>
<reference evidence="1 2" key="1">
    <citation type="journal article" date="2016" name="Microbiol. Immunol.">
        <title>Complete genome sequence of Streptococcus troglodytae TKU31 isolated from the oral cavity of a chimpanzee (Pan troglodytes).</title>
        <authorList>
            <person name="Okamoto M."/>
            <person name="Naito M."/>
            <person name="Miyanohara M."/>
            <person name="Imai S."/>
            <person name="Nomura Y."/>
            <person name="Saito W."/>
            <person name="Momoi Y."/>
            <person name="Takada K."/>
            <person name="Miyabe-Nishiwaki T."/>
            <person name="Tomonaga M."/>
            <person name="Hanada N."/>
        </authorList>
    </citation>
    <scope>NUCLEOTIDE SEQUENCE [LARGE SCALE GENOMIC DNA]</scope>
    <source>
        <strain evidence="2">TKU 31</strain>
    </source>
</reference>
<dbReference type="Pfam" id="PF10439">
    <property type="entry name" value="Bacteriocin_IIc"/>
    <property type="match status" value="1"/>
</dbReference>
<dbReference type="InterPro" id="IPR019493">
    <property type="entry name" value="Bacteriocin_IIb_lactacin-rel"/>
</dbReference>
<dbReference type="GO" id="GO:0042742">
    <property type="term" value="P:defense response to bacterium"/>
    <property type="evidence" value="ECO:0007669"/>
    <property type="project" value="InterPro"/>
</dbReference>
<dbReference type="EMBL" id="AP014612">
    <property type="protein sequence ID" value="BAQ24944.1"/>
    <property type="molecule type" value="Genomic_DNA"/>
</dbReference>
<organism evidence="1 2">
    <name type="scientific">Streptococcus troglodytae</name>
    <dbReference type="NCBI Taxonomy" id="1111760"/>
    <lineage>
        <taxon>Bacteria</taxon>
        <taxon>Bacillati</taxon>
        <taxon>Bacillota</taxon>
        <taxon>Bacilli</taxon>
        <taxon>Lactobacillales</taxon>
        <taxon>Streptococcaceae</taxon>
        <taxon>Streptococcus</taxon>
    </lineage>
</organism>
<evidence type="ECO:0000313" key="2">
    <source>
        <dbReference type="Proteomes" id="UP000217758"/>
    </source>
</evidence>
<name>A0A1L7LL57_9STRE</name>
<dbReference type="AlphaFoldDB" id="A0A1L7LL57"/>